<organism evidence="1 2">
    <name type="scientific">Euplotes crassus</name>
    <dbReference type="NCBI Taxonomy" id="5936"/>
    <lineage>
        <taxon>Eukaryota</taxon>
        <taxon>Sar</taxon>
        <taxon>Alveolata</taxon>
        <taxon>Ciliophora</taxon>
        <taxon>Intramacronucleata</taxon>
        <taxon>Spirotrichea</taxon>
        <taxon>Hypotrichia</taxon>
        <taxon>Euplotida</taxon>
        <taxon>Euplotidae</taxon>
        <taxon>Moneuplotes</taxon>
    </lineage>
</organism>
<comment type="caution">
    <text evidence="1">The sequence shown here is derived from an EMBL/GenBank/DDBJ whole genome shotgun (WGS) entry which is preliminary data.</text>
</comment>
<keyword evidence="2" id="KW-1185">Reference proteome</keyword>
<accession>A0AAD1X6E7</accession>
<sequence>MGCSQSASTVTMRKNIVVKDSESEDDEDGVKHPLTYDISEIYQKIQLEAYAHRKAIELYSEAHNLIFKQRAVQIDSWLASLKTHLDRFDPERLNSEWYLSTFCEQNNIKFKQIDHLNSQFANQNYYAACKRQYDSLGNDLKDLLGRSKILLRQVELQQVLQANSSGQSKAKEESNICEEEKNTLKESEEIEWQALSGSCLEYSVDFRDSSGDPFGLTLDEIRVSLGNLLDFKFLKNIIPLNHDYLSHIYCDIDEINQKTLKILAQCPFFKRVNKLFLSFRRQARINMDMCLKQILNASCKIESEFNISGLIITQPSFMKLLCASRNIDKLCLNDCEISMKDVPDFGNIKNSTQTLHTIRSLCFYSSEIIGPSKNPAKIDGFLALIKGLSKSQYFRTSLDYIGVTNSLDLKKVKKILKKYEFTLEN</sequence>
<dbReference type="AlphaFoldDB" id="A0AAD1X6E7"/>
<gene>
    <name evidence="1" type="ORF">ECRASSUSDP1_LOCUS6208</name>
</gene>
<evidence type="ECO:0000313" key="1">
    <source>
        <dbReference type="EMBL" id="CAI2364858.1"/>
    </source>
</evidence>
<proteinExistence type="predicted"/>
<evidence type="ECO:0000313" key="2">
    <source>
        <dbReference type="Proteomes" id="UP001295684"/>
    </source>
</evidence>
<protein>
    <submittedName>
        <fullName evidence="1">Uncharacterized protein</fullName>
    </submittedName>
</protein>
<reference evidence="1" key="1">
    <citation type="submission" date="2023-07" db="EMBL/GenBank/DDBJ databases">
        <authorList>
            <consortium name="AG Swart"/>
            <person name="Singh M."/>
            <person name="Singh A."/>
            <person name="Seah K."/>
            <person name="Emmerich C."/>
        </authorList>
    </citation>
    <scope>NUCLEOTIDE SEQUENCE</scope>
    <source>
        <strain evidence="1">DP1</strain>
    </source>
</reference>
<dbReference type="Proteomes" id="UP001295684">
    <property type="component" value="Unassembled WGS sequence"/>
</dbReference>
<name>A0AAD1X6E7_EUPCR</name>
<dbReference type="EMBL" id="CAMPGE010006012">
    <property type="protein sequence ID" value="CAI2364858.1"/>
    <property type="molecule type" value="Genomic_DNA"/>
</dbReference>